<dbReference type="SUPFAM" id="SSF52096">
    <property type="entry name" value="ClpP/crotonase"/>
    <property type="match status" value="1"/>
</dbReference>
<evidence type="ECO:0000313" key="2">
    <source>
        <dbReference type="EMBL" id="CUQ47724.1"/>
    </source>
</evidence>
<evidence type="ECO:0000259" key="1">
    <source>
        <dbReference type="Pfam" id="PF03572"/>
    </source>
</evidence>
<dbReference type="GO" id="GO:0006508">
    <property type="term" value="P:proteolysis"/>
    <property type="evidence" value="ECO:0007669"/>
    <property type="project" value="InterPro"/>
</dbReference>
<organism evidence="2 3">
    <name type="scientific">Bacteroides thetaiotaomicron</name>
    <dbReference type="NCBI Taxonomy" id="818"/>
    <lineage>
        <taxon>Bacteria</taxon>
        <taxon>Pseudomonadati</taxon>
        <taxon>Bacteroidota</taxon>
        <taxon>Bacteroidia</taxon>
        <taxon>Bacteroidales</taxon>
        <taxon>Bacteroidaceae</taxon>
        <taxon>Bacteroides</taxon>
    </lineage>
</organism>
<protein>
    <submittedName>
        <fullName evidence="2">Peptidase family S41</fullName>
    </submittedName>
</protein>
<gene>
    <name evidence="2" type="ORF">ERS852557_04917</name>
</gene>
<feature type="domain" description="Tail specific protease" evidence="1">
    <location>
        <begin position="216"/>
        <end position="395"/>
    </location>
</feature>
<dbReference type="Pfam" id="PF03572">
    <property type="entry name" value="Peptidase_S41"/>
    <property type="match status" value="1"/>
</dbReference>
<dbReference type="AlphaFoldDB" id="A0A174WKB1"/>
<dbReference type="InterPro" id="IPR029045">
    <property type="entry name" value="ClpP/crotonase-like_dom_sf"/>
</dbReference>
<proteinExistence type="predicted"/>
<accession>A0A174WKB1</accession>
<dbReference type="GO" id="GO:0008236">
    <property type="term" value="F:serine-type peptidase activity"/>
    <property type="evidence" value="ECO:0007669"/>
    <property type="project" value="InterPro"/>
</dbReference>
<name>A0A174WKB1_BACT4</name>
<dbReference type="InterPro" id="IPR005151">
    <property type="entry name" value="Tail-specific_protease"/>
</dbReference>
<dbReference type="EMBL" id="CZBI01000015">
    <property type="protein sequence ID" value="CUQ47724.1"/>
    <property type="molecule type" value="Genomic_DNA"/>
</dbReference>
<dbReference type="Gene3D" id="3.90.226.10">
    <property type="entry name" value="2-enoyl-CoA Hydratase, Chain A, domain 1"/>
    <property type="match status" value="1"/>
</dbReference>
<evidence type="ECO:0000313" key="3">
    <source>
        <dbReference type="Proteomes" id="UP000095541"/>
    </source>
</evidence>
<dbReference type="Proteomes" id="UP000095541">
    <property type="component" value="Unassembled WGS sequence"/>
</dbReference>
<reference evidence="2 3" key="1">
    <citation type="submission" date="2015-09" db="EMBL/GenBank/DDBJ databases">
        <authorList>
            <consortium name="Pathogen Informatics"/>
        </authorList>
    </citation>
    <scope>NUCLEOTIDE SEQUENCE [LARGE SCALE GENOMIC DNA]</scope>
    <source>
        <strain evidence="2 3">2789STDY5834945</strain>
    </source>
</reference>
<sequence>MCLPHIHAQEDQLLTPEQLKEDADYYFKTLYTNHPNPYYYYSLKEFEDKKNDIYAQLNKPLTHEQFAWIIGEINSYIDAHSKIYIYLQTFWRKQIDIDKKIFPVVRIKNDKVYLKENNAEINEINGIKADTILHEFKKYFNWKLPYEINRHWMEAYFSSFLINKYNIEAPFKVRLDSSSSDQVLDGYSLYKFNQESAVGIRGGEISLFKIYPFNSIAIFRIDGFQDGGKEALESALKVFFKGVNNMNIQNIFYDLSMNAGGSFDALYSALKALDIIRHDTITFRLNETKRIDQVNKKYNPNKRILQPNITDENVPKERKLFVLQGINTASAGDYFCRIVAENKLGTLVGQHSGEPTVAFTRNFGYTMPNSKINFSVATSLFDFSDYFKEETLHPDVYWDVNHTKEFTEQELINIIEHCKKIEQQKN</sequence>